<evidence type="ECO:0000256" key="4">
    <source>
        <dbReference type="ARBA" id="ARBA00022619"/>
    </source>
</evidence>
<dbReference type="GO" id="GO:0000906">
    <property type="term" value="F:6,7-dimethyl-8-ribityllumazine synthase activity"/>
    <property type="evidence" value="ECO:0007669"/>
    <property type="project" value="UniProtKB-UniRule"/>
</dbReference>
<sequence length="162" mass="17191">MGAQDDTYAGWDVEGSGLRVAIVAARWHREYMEGMLEGAKLALSEHGVHEPDIVRVPGAFELPVVCARLVHQPYDALVALGIILKGGTPHFEYVAQSVTQGLSRVSTAAGVPIGFGVLTCENEMQARDRSGVHGSRESKGYEAGMTALATATVLRAVDACPD</sequence>
<dbReference type="Gene3D" id="3.40.50.960">
    <property type="entry name" value="Lumazine/riboflavin synthase"/>
    <property type="match status" value="1"/>
</dbReference>
<dbReference type="RefSeq" id="WP_006502415.1">
    <property type="nucleotide sequence ID" value="NZ_BAGZ01000005.1"/>
</dbReference>
<dbReference type="STRING" id="100225.SAMN05421595_1501"/>
<comment type="function">
    <text evidence="7">Catalyzes the formation of 6,7-dimethyl-8-ribityllumazine by condensation of 5-amino-6-(D-ribitylamino)uracil with 3,4-dihydroxy-2-butanone 4-phosphate. This is the penultimate step in the biosynthesis of riboflavin.</text>
</comment>
<evidence type="ECO:0000256" key="7">
    <source>
        <dbReference type="HAMAP-Rule" id="MF_00178"/>
    </source>
</evidence>
<dbReference type="Pfam" id="PF00885">
    <property type="entry name" value="DMRL_synthase"/>
    <property type="match status" value="1"/>
</dbReference>
<protein>
    <recommendedName>
        <fullName evidence="3 7">6,7-dimethyl-8-ribityllumazine synthase</fullName>
        <shortName evidence="7">DMRL synthase</shortName>
        <shortName evidence="7">LS</shortName>
        <shortName evidence="7">Lumazine synthase</shortName>
        <ecNumber evidence="3 7">2.5.1.78</ecNumber>
    </recommendedName>
</protein>
<feature type="active site" description="Proton donor" evidence="7">
    <location>
        <position position="90"/>
    </location>
</feature>
<evidence type="ECO:0000256" key="6">
    <source>
        <dbReference type="ARBA" id="ARBA00048785"/>
    </source>
</evidence>
<feature type="binding site" evidence="7">
    <location>
        <position position="129"/>
    </location>
    <ligand>
        <name>(2S)-2-hydroxy-3-oxobutyl phosphate</name>
        <dbReference type="ChEBI" id="CHEBI:58830"/>
    </ligand>
</feature>
<dbReference type="OrthoDB" id="9809709at2"/>
<reference evidence="8 9" key="1">
    <citation type="submission" date="2012-08" db="EMBL/GenBank/DDBJ databases">
        <title>Whole genome shotgun sequence of Austwickia chelonae NBRC 105200.</title>
        <authorList>
            <person name="Yoshida I."/>
            <person name="Hosoyama A."/>
            <person name="Tsuchikane K."/>
            <person name="Katsumata H."/>
            <person name="Ando Y."/>
            <person name="Ohji S."/>
            <person name="Hamada M."/>
            <person name="Tamura T."/>
            <person name="Yamazoe A."/>
            <person name="Yamazaki S."/>
            <person name="Fujita N."/>
        </authorList>
    </citation>
    <scope>NUCLEOTIDE SEQUENCE [LARGE SCALE GENOMIC DNA]</scope>
    <source>
        <strain evidence="8 9">NBRC 105200</strain>
    </source>
</reference>
<dbReference type="EC" id="2.5.1.78" evidence="3 7"/>
<dbReference type="Proteomes" id="UP000008495">
    <property type="component" value="Unassembled WGS sequence"/>
</dbReference>
<dbReference type="eggNOG" id="COG0054">
    <property type="taxonomic scope" value="Bacteria"/>
</dbReference>
<evidence type="ECO:0000256" key="3">
    <source>
        <dbReference type="ARBA" id="ARBA00012664"/>
    </source>
</evidence>
<comment type="caution">
    <text evidence="8">The sequence shown here is derived from an EMBL/GenBank/DDBJ whole genome shotgun (WGS) entry which is preliminary data.</text>
</comment>
<keyword evidence="9" id="KW-1185">Reference proteome</keyword>
<dbReference type="GO" id="GO:0009231">
    <property type="term" value="P:riboflavin biosynthetic process"/>
    <property type="evidence" value="ECO:0007669"/>
    <property type="project" value="UniProtKB-UniRule"/>
</dbReference>
<evidence type="ECO:0000256" key="5">
    <source>
        <dbReference type="ARBA" id="ARBA00022679"/>
    </source>
</evidence>
<dbReference type="NCBIfam" id="TIGR00114">
    <property type="entry name" value="lumazine-synth"/>
    <property type="match status" value="1"/>
</dbReference>
<gene>
    <name evidence="7 8" type="primary">ribH</name>
    <name evidence="8" type="ORF">AUCHE_05_05780</name>
</gene>
<dbReference type="AlphaFoldDB" id="K6V611"/>
<dbReference type="InterPro" id="IPR036467">
    <property type="entry name" value="LS/RS_sf"/>
</dbReference>
<feature type="binding site" evidence="7">
    <location>
        <begin position="87"/>
        <end position="88"/>
    </location>
    <ligand>
        <name>(2S)-2-hydroxy-3-oxobutyl phosphate</name>
        <dbReference type="ChEBI" id="CHEBI:58830"/>
    </ligand>
</feature>
<comment type="similarity">
    <text evidence="2 7">Belongs to the DMRL synthase family.</text>
</comment>
<feature type="binding site" evidence="7">
    <location>
        <begin position="59"/>
        <end position="61"/>
    </location>
    <ligand>
        <name>5-amino-6-(D-ribitylamino)uracil</name>
        <dbReference type="ChEBI" id="CHEBI:15934"/>
    </ligand>
</feature>
<dbReference type="UniPathway" id="UPA00275">
    <property type="reaction ID" value="UER00404"/>
</dbReference>
<evidence type="ECO:0000256" key="1">
    <source>
        <dbReference type="ARBA" id="ARBA00004917"/>
    </source>
</evidence>
<dbReference type="CDD" id="cd09209">
    <property type="entry name" value="Lumazine_synthase-I"/>
    <property type="match status" value="1"/>
</dbReference>
<feature type="binding site" evidence="7">
    <location>
        <position position="115"/>
    </location>
    <ligand>
        <name>5-amino-6-(D-ribitylamino)uracil</name>
        <dbReference type="ChEBI" id="CHEBI:15934"/>
    </ligand>
</feature>
<comment type="catalytic activity">
    <reaction evidence="6 7">
        <text>(2S)-2-hydroxy-3-oxobutyl phosphate + 5-amino-6-(D-ribitylamino)uracil = 6,7-dimethyl-8-(1-D-ribityl)lumazine + phosphate + 2 H2O + H(+)</text>
        <dbReference type="Rhea" id="RHEA:26152"/>
        <dbReference type="ChEBI" id="CHEBI:15377"/>
        <dbReference type="ChEBI" id="CHEBI:15378"/>
        <dbReference type="ChEBI" id="CHEBI:15934"/>
        <dbReference type="ChEBI" id="CHEBI:43474"/>
        <dbReference type="ChEBI" id="CHEBI:58201"/>
        <dbReference type="ChEBI" id="CHEBI:58830"/>
        <dbReference type="EC" id="2.5.1.78"/>
    </reaction>
</comment>
<keyword evidence="4 7" id="KW-0686">Riboflavin biosynthesis</keyword>
<organism evidence="8 9">
    <name type="scientific">Austwickia chelonae NBRC 105200</name>
    <dbReference type="NCBI Taxonomy" id="1184607"/>
    <lineage>
        <taxon>Bacteria</taxon>
        <taxon>Bacillati</taxon>
        <taxon>Actinomycetota</taxon>
        <taxon>Actinomycetes</taxon>
        <taxon>Micrococcales</taxon>
        <taxon>Dermatophilaceae</taxon>
        <taxon>Austwickia</taxon>
    </lineage>
</organism>
<evidence type="ECO:0000313" key="9">
    <source>
        <dbReference type="Proteomes" id="UP000008495"/>
    </source>
</evidence>
<dbReference type="PANTHER" id="PTHR21058:SF0">
    <property type="entry name" value="6,7-DIMETHYL-8-RIBITYLLUMAZINE SYNTHASE"/>
    <property type="match status" value="1"/>
</dbReference>
<name>K6V611_9MICO</name>
<keyword evidence="5 7" id="KW-0808">Transferase</keyword>
<feature type="binding site" evidence="7">
    <location>
        <begin position="82"/>
        <end position="84"/>
    </location>
    <ligand>
        <name>5-amino-6-(D-ribitylamino)uracil</name>
        <dbReference type="ChEBI" id="CHEBI:15934"/>
    </ligand>
</feature>
<proteinExistence type="inferred from homology"/>
<dbReference type="HAMAP" id="MF_00178">
    <property type="entry name" value="Lumazine_synth"/>
    <property type="match status" value="1"/>
</dbReference>
<evidence type="ECO:0000313" key="8">
    <source>
        <dbReference type="EMBL" id="GAB77663.1"/>
    </source>
</evidence>
<feature type="binding site" evidence="7">
    <location>
        <position position="27"/>
    </location>
    <ligand>
        <name>5-amino-6-(D-ribitylamino)uracil</name>
        <dbReference type="ChEBI" id="CHEBI:15934"/>
    </ligand>
</feature>
<dbReference type="EMBL" id="BAGZ01000005">
    <property type="protein sequence ID" value="GAB77663.1"/>
    <property type="molecule type" value="Genomic_DNA"/>
</dbReference>
<evidence type="ECO:0000256" key="2">
    <source>
        <dbReference type="ARBA" id="ARBA00007424"/>
    </source>
</evidence>
<accession>K6V611</accession>
<dbReference type="InterPro" id="IPR034964">
    <property type="entry name" value="LS"/>
</dbReference>
<dbReference type="InterPro" id="IPR002180">
    <property type="entry name" value="LS/RS"/>
</dbReference>
<comment type="pathway">
    <text evidence="1 7">Cofactor biosynthesis; riboflavin biosynthesis; riboflavin from 2-hydroxy-3-oxobutyl phosphate and 5-amino-6-(D-ribitylamino)uracil: step 1/2.</text>
</comment>
<dbReference type="GO" id="GO:0009349">
    <property type="term" value="C:riboflavin synthase complex"/>
    <property type="evidence" value="ECO:0007669"/>
    <property type="project" value="UniProtKB-UniRule"/>
</dbReference>
<dbReference type="PANTHER" id="PTHR21058">
    <property type="entry name" value="6,7-DIMETHYL-8-RIBITYLLUMAZINE SYNTHASE DMRL SYNTHASE LUMAZINE SYNTHASE"/>
    <property type="match status" value="1"/>
</dbReference>
<dbReference type="SUPFAM" id="SSF52121">
    <property type="entry name" value="Lumazine synthase"/>
    <property type="match status" value="1"/>
</dbReference>
<dbReference type="GO" id="GO:0005829">
    <property type="term" value="C:cytosol"/>
    <property type="evidence" value="ECO:0007669"/>
    <property type="project" value="TreeGrafter"/>
</dbReference>